<reference evidence="2" key="2">
    <citation type="submission" date="2020-09" db="EMBL/GenBank/DDBJ databases">
        <authorList>
            <person name="Sun Q."/>
            <person name="Zhou Y."/>
        </authorList>
    </citation>
    <scope>NUCLEOTIDE SEQUENCE</scope>
    <source>
        <strain evidence="2">CGMCC 1.15254</strain>
    </source>
</reference>
<name>A0A917C7M2_9PROT</name>
<dbReference type="Proteomes" id="UP000632498">
    <property type="component" value="Unassembled WGS sequence"/>
</dbReference>
<comment type="caution">
    <text evidence="2">The sequence shown here is derived from an EMBL/GenBank/DDBJ whole genome shotgun (WGS) entry which is preliminary data.</text>
</comment>
<dbReference type="RefSeq" id="WP_188667238.1">
    <property type="nucleotide sequence ID" value="NZ_BMHV01000048.1"/>
</dbReference>
<feature type="region of interest" description="Disordered" evidence="1">
    <location>
        <begin position="206"/>
        <end position="230"/>
    </location>
</feature>
<evidence type="ECO:0000256" key="1">
    <source>
        <dbReference type="SAM" id="MobiDB-lite"/>
    </source>
</evidence>
<protein>
    <submittedName>
        <fullName evidence="2">Uncharacterized protein</fullName>
    </submittedName>
</protein>
<feature type="compositionally biased region" description="Basic residues" evidence="1">
    <location>
        <begin position="207"/>
        <end position="220"/>
    </location>
</feature>
<accession>A0A917C7M2</accession>
<dbReference type="EMBL" id="BMHV01000048">
    <property type="protein sequence ID" value="GGF76354.1"/>
    <property type="molecule type" value="Genomic_DNA"/>
</dbReference>
<evidence type="ECO:0000313" key="2">
    <source>
        <dbReference type="EMBL" id="GGF76354.1"/>
    </source>
</evidence>
<keyword evidence="3" id="KW-1185">Reference proteome</keyword>
<organism evidence="2 3">
    <name type="scientific">Terasakiella brassicae</name>
    <dbReference type="NCBI Taxonomy" id="1634917"/>
    <lineage>
        <taxon>Bacteria</taxon>
        <taxon>Pseudomonadati</taxon>
        <taxon>Pseudomonadota</taxon>
        <taxon>Alphaproteobacteria</taxon>
        <taxon>Rhodospirillales</taxon>
        <taxon>Terasakiellaceae</taxon>
        <taxon>Terasakiella</taxon>
    </lineage>
</organism>
<gene>
    <name evidence="2" type="ORF">GCM10011332_32900</name>
</gene>
<evidence type="ECO:0000313" key="3">
    <source>
        <dbReference type="Proteomes" id="UP000632498"/>
    </source>
</evidence>
<dbReference type="AlphaFoldDB" id="A0A917C7M2"/>
<sequence length="314" mass="36622">MAVKIKDGNLCEVIDENELEIHDKIIVAFYWTYRDPGYYFDEVTRWRVPVEPRTRILSYPSKPEDYSFPRSRTSFEYALSRSKTIKLQQAGLIEELGRKPNHEIAFESLWDKPPELNYPDDFEDVLNEAIKLCSFLSKDAEKNVELVFCDLSYLNKWRSYGMKTMKNFVSERSDSFKGINVSDLACGRSIQCHFQWHRKQKNEIAKDKRRKRKISKATRAAHKDGRLPGITEQARTARVAKQKQDAHEFYNPHREAILKLEENGKLTYKKLAQALNSSTETLTVNGDKWTEDNLKQAIKRNNLRPPATVPNRST</sequence>
<proteinExistence type="predicted"/>
<reference evidence="2" key="1">
    <citation type="journal article" date="2014" name="Int. J. Syst. Evol. Microbiol.">
        <title>Complete genome sequence of Corynebacterium casei LMG S-19264T (=DSM 44701T), isolated from a smear-ripened cheese.</title>
        <authorList>
            <consortium name="US DOE Joint Genome Institute (JGI-PGF)"/>
            <person name="Walter F."/>
            <person name="Albersmeier A."/>
            <person name="Kalinowski J."/>
            <person name="Ruckert C."/>
        </authorList>
    </citation>
    <scope>NUCLEOTIDE SEQUENCE</scope>
    <source>
        <strain evidence="2">CGMCC 1.15254</strain>
    </source>
</reference>